<evidence type="ECO:0000259" key="14">
    <source>
        <dbReference type="PROSITE" id="PS51190"/>
    </source>
</evidence>
<dbReference type="GO" id="GO:0005524">
    <property type="term" value="F:ATP binding"/>
    <property type="evidence" value="ECO:0007669"/>
    <property type="project" value="UniProtKB-KW"/>
</dbReference>
<dbReference type="SMART" id="SM01343">
    <property type="entry name" value="FATC"/>
    <property type="match status" value="1"/>
</dbReference>
<dbReference type="GO" id="GO:0004674">
    <property type="term" value="F:protein serine/threonine kinase activity"/>
    <property type="evidence" value="ECO:0007669"/>
    <property type="project" value="UniProtKB-EC"/>
</dbReference>
<dbReference type="PROSITE" id="PS51190">
    <property type="entry name" value="FATC"/>
    <property type="match status" value="1"/>
</dbReference>
<dbReference type="GO" id="GO:0031932">
    <property type="term" value="C:TORC2 complex"/>
    <property type="evidence" value="ECO:0007669"/>
    <property type="project" value="TreeGrafter"/>
</dbReference>
<dbReference type="InterPro" id="IPR002471">
    <property type="entry name" value="Pept_S9_AS"/>
</dbReference>
<gene>
    <name evidence="15" type="ORF">GMRT_11285</name>
</gene>
<proteinExistence type="inferred from homology"/>
<feature type="domain" description="PI3K/PI4K catalytic" evidence="12">
    <location>
        <begin position="2698"/>
        <end position="3017"/>
    </location>
</feature>
<evidence type="ECO:0000259" key="12">
    <source>
        <dbReference type="PROSITE" id="PS50290"/>
    </source>
</evidence>
<evidence type="ECO:0000256" key="5">
    <source>
        <dbReference type="ARBA" id="ARBA00022741"/>
    </source>
</evidence>
<dbReference type="PROSITE" id="PS00708">
    <property type="entry name" value="PRO_ENDOPEP_SER"/>
    <property type="match status" value="1"/>
</dbReference>
<dbReference type="InterPro" id="IPR026683">
    <property type="entry name" value="TOR_cat"/>
</dbReference>
<dbReference type="VEuPathDB" id="GiardiaDB:GMRT_11285"/>
<dbReference type="Proteomes" id="UP000315496">
    <property type="component" value="Chromosome 3"/>
</dbReference>
<dbReference type="SMART" id="SM01346">
    <property type="entry name" value="DUF3385"/>
    <property type="match status" value="1"/>
</dbReference>
<dbReference type="GO" id="GO:0006508">
    <property type="term" value="P:proteolysis"/>
    <property type="evidence" value="ECO:0007669"/>
    <property type="project" value="InterPro"/>
</dbReference>
<dbReference type="Gene3D" id="1.25.10.10">
    <property type="entry name" value="Leucine-rich Repeat Variant"/>
    <property type="match status" value="1"/>
</dbReference>
<dbReference type="PROSITE" id="PS51189">
    <property type="entry name" value="FAT"/>
    <property type="match status" value="1"/>
</dbReference>
<dbReference type="EC" id="2.7.11.1" evidence="2"/>
<evidence type="ECO:0000256" key="9">
    <source>
        <dbReference type="ARBA" id="ARBA00047899"/>
    </source>
</evidence>
<dbReference type="Gene3D" id="3.30.1010.10">
    <property type="entry name" value="Phosphatidylinositol 3-kinase Catalytic Subunit, Chain A, domain 4"/>
    <property type="match status" value="1"/>
</dbReference>
<dbReference type="InterPro" id="IPR024585">
    <property type="entry name" value="mTOR_dom"/>
</dbReference>
<dbReference type="OrthoDB" id="381190at2759"/>
<dbReference type="InterPro" id="IPR011989">
    <property type="entry name" value="ARM-like"/>
</dbReference>
<dbReference type="InterPro" id="IPR011009">
    <property type="entry name" value="Kinase-like_dom_sf"/>
</dbReference>
<dbReference type="Pfam" id="PF02259">
    <property type="entry name" value="FAT"/>
    <property type="match status" value="1"/>
</dbReference>
<keyword evidence="8" id="KW-0067">ATP-binding</keyword>
<feature type="region of interest" description="Disordered" evidence="11">
    <location>
        <begin position="616"/>
        <end position="636"/>
    </location>
</feature>
<dbReference type="GO" id="GO:0031931">
    <property type="term" value="C:TORC1 complex"/>
    <property type="evidence" value="ECO:0007669"/>
    <property type="project" value="TreeGrafter"/>
</dbReference>
<dbReference type="Pfam" id="PF00454">
    <property type="entry name" value="PI3_PI4_kinase"/>
    <property type="match status" value="1"/>
</dbReference>
<dbReference type="FunFam" id="3.30.1010.10:FF:000022">
    <property type="entry name" value="Serine/threonine-protein kinase TOR"/>
    <property type="match status" value="1"/>
</dbReference>
<dbReference type="SMART" id="SM01345">
    <property type="entry name" value="Rapamycin_bind"/>
    <property type="match status" value="1"/>
</dbReference>
<accession>A0A4Z1T4F0</accession>
<dbReference type="GO" id="GO:0016242">
    <property type="term" value="P:negative regulation of macroautophagy"/>
    <property type="evidence" value="ECO:0007669"/>
    <property type="project" value="TreeGrafter"/>
</dbReference>
<dbReference type="Pfam" id="PF11865">
    <property type="entry name" value="mTOR_dom"/>
    <property type="match status" value="1"/>
</dbReference>
<keyword evidence="6" id="KW-0418">Kinase</keyword>
<evidence type="ECO:0000256" key="7">
    <source>
        <dbReference type="ARBA" id="ARBA00022801"/>
    </source>
</evidence>
<keyword evidence="16" id="KW-1185">Reference proteome</keyword>
<dbReference type="InterPro" id="IPR036940">
    <property type="entry name" value="PI3/4_kinase_cat_sf"/>
</dbReference>
<dbReference type="InterPro" id="IPR057564">
    <property type="entry name" value="HEAT_ATR"/>
</dbReference>
<dbReference type="PANTHER" id="PTHR11139:SF9">
    <property type="entry name" value="SERINE_THREONINE-PROTEIN KINASE MTOR"/>
    <property type="match status" value="1"/>
</dbReference>
<dbReference type="InterPro" id="IPR016024">
    <property type="entry name" value="ARM-type_fold"/>
</dbReference>
<comment type="similarity">
    <text evidence="1">Belongs to the PI3/PI4-kinase family.</text>
</comment>
<dbReference type="InterPro" id="IPR009076">
    <property type="entry name" value="FRB_dom"/>
</dbReference>
<dbReference type="Pfam" id="PF02260">
    <property type="entry name" value="FATC"/>
    <property type="match status" value="1"/>
</dbReference>
<dbReference type="PROSITE" id="PS00916">
    <property type="entry name" value="PI3_4_KINASE_2"/>
    <property type="match status" value="1"/>
</dbReference>
<dbReference type="InterPro" id="IPR018936">
    <property type="entry name" value="PI3/4_kinase_CS"/>
</dbReference>
<dbReference type="GO" id="GO:0031929">
    <property type="term" value="P:TOR signaling"/>
    <property type="evidence" value="ECO:0007669"/>
    <property type="project" value="TreeGrafter"/>
</dbReference>
<dbReference type="SUPFAM" id="SSF56112">
    <property type="entry name" value="Protein kinase-like (PK-like)"/>
    <property type="match status" value="1"/>
</dbReference>
<evidence type="ECO:0000259" key="13">
    <source>
        <dbReference type="PROSITE" id="PS51189"/>
    </source>
</evidence>
<evidence type="ECO:0000256" key="1">
    <source>
        <dbReference type="ARBA" id="ARBA00011031"/>
    </source>
</evidence>
<dbReference type="PANTHER" id="PTHR11139">
    <property type="entry name" value="ATAXIA TELANGIECTASIA MUTATED ATM -RELATED"/>
    <property type="match status" value="1"/>
</dbReference>
<dbReference type="GO" id="GO:0005737">
    <property type="term" value="C:cytoplasm"/>
    <property type="evidence" value="ECO:0007669"/>
    <property type="project" value="TreeGrafter"/>
</dbReference>
<keyword evidence="4" id="KW-0677">Repeat</keyword>
<dbReference type="GO" id="GO:0004252">
    <property type="term" value="F:serine-type endopeptidase activity"/>
    <property type="evidence" value="ECO:0007669"/>
    <property type="project" value="InterPro"/>
</dbReference>
<dbReference type="PROSITE" id="PS50290">
    <property type="entry name" value="PI3_4_KINASE_3"/>
    <property type="match status" value="1"/>
</dbReference>
<dbReference type="PROSITE" id="PS00915">
    <property type="entry name" value="PI3_4_KINASE_1"/>
    <property type="match status" value="1"/>
</dbReference>
<comment type="catalytic activity">
    <reaction evidence="10">
        <text>L-seryl-[protein] + ATP = O-phospho-L-seryl-[protein] + ADP + H(+)</text>
        <dbReference type="Rhea" id="RHEA:17989"/>
        <dbReference type="Rhea" id="RHEA-COMP:9863"/>
        <dbReference type="Rhea" id="RHEA-COMP:11604"/>
        <dbReference type="ChEBI" id="CHEBI:15378"/>
        <dbReference type="ChEBI" id="CHEBI:29999"/>
        <dbReference type="ChEBI" id="CHEBI:30616"/>
        <dbReference type="ChEBI" id="CHEBI:83421"/>
        <dbReference type="ChEBI" id="CHEBI:456216"/>
        <dbReference type="EC" id="2.7.11.1"/>
    </reaction>
</comment>
<dbReference type="SUPFAM" id="SSF47212">
    <property type="entry name" value="FKBP12-rapamycin-binding domain of FKBP-rapamycin-associated protein (FRAP)"/>
    <property type="match status" value="1"/>
</dbReference>
<evidence type="ECO:0000256" key="2">
    <source>
        <dbReference type="ARBA" id="ARBA00012513"/>
    </source>
</evidence>
<dbReference type="Pfam" id="PF23593">
    <property type="entry name" value="HEAT_ATR"/>
    <property type="match status" value="1"/>
</dbReference>
<evidence type="ECO:0000256" key="6">
    <source>
        <dbReference type="ARBA" id="ARBA00022777"/>
    </source>
</evidence>
<evidence type="ECO:0000256" key="8">
    <source>
        <dbReference type="ARBA" id="ARBA00022840"/>
    </source>
</evidence>
<dbReference type="GO" id="GO:0005634">
    <property type="term" value="C:nucleus"/>
    <property type="evidence" value="ECO:0007669"/>
    <property type="project" value="TreeGrafter"/>
</dbReference>
<dbReference type="SUPFAM" id="SSF48371">
    <property type="entry name" value="ARM repeat"/>
    <property type="match status" value="1"/>
</dbReference>
<organism evidence="15 16">
    <name type="scientific">Giardia muris</name>
    <dbReference type="NCBI Taxonomy" id="5742"/>
    <lineage>
        <taxon>Eukaryota</taxon>
        <taxon>Metamonada</taxon>
        <taxon>Diplomonadida</taxon>
        <taxon>Hexamitidae</taxon>
        <taxon>Giardiinae</taxon>
        <taxon>Giardia</taxon>
    </lineage>
</organism>
<protein>
    <recommendedName>
        <fullName evidence="2">non-specific serine/threonine protein kinase</fullName>
        <ecNumber evidence="2">2.7.11.1</ecNumber>
    </recommendedName>
</protein>
<dbReference type="InterPro" id="IPR036738">
    <property type="entry name" value="FRB_sf"/>
</dbReference>
<dbReference type="Pfam" id="PF08771">
    <property type="entry name" value="FRB_dom"/>
    <property type="match status" value="1"/>
</dbReference>
<dbReference type="InterPro" id="IPR003151">
    <property type="entry name" value="PIK-rel_kinase_FAT"/>
</dbReference>
<feature type="domain" description="FAT" evidence="13">
    <location>
        <begin position="1886"/>
        <end position="2523"/>
    </location>
</feature>
<sequence length="3061" mass="345354">MDKPTNRFSSYTADLSSDDSEVCARTARAIRAFVERDSRQLLSDGRNLLLSDLQTFLVSLLDSSDQRTHAAGLTLMFELIQSRVLTSLVSASFFETKALEQLETAHDTVFGAVCRMVGHMIGTKSFSPQFTGAVIQIAKRSIFTEGTAGARRGVLLFNRLVMTRIADVLELIDSELVRRIWTLLLDSPTEADEDECHKAIEHCLKLSNRTSDTTIWLFENITKTFEKGSQKELLIALHLLLKLLRLSHHDEDLRGLLSNQYDMMLGLEQKMWIARTDRGKCAVGSFISRLAYLNPPVFVENGRLENVMQFFKVNVPSVPDLLEPLGELVYVLGEQRISPVFGDVIDMVAKVLSARSLGKGSRALSDSSLSCIKYISTGTPNLLNAHISRVLSSIFSVGLCSELVVALRDLSTNIPSLLPDIQRKLLCLVTLTLGGIKLFFSRTADDCSKKFVVLSRDNFDNVPLPRRDSLDSRASRVPLSTVQESHDCTPEMIAAYGPRLELEMLEQQDYEDLRGVPQTTDVLIALKALRDFDLQCFDMTLFVADYVTRYLSFERPEVRSCAAEVILRVLQGEPRVRRTNSPPRPLALDETTSYETQTSHISQIIEFPGIRASDGLPENPTEASALNTTTMRDPENPDQAAYRQKEYGGNAYRNMILADLVKQVLIVAVTDTEVSVRRKIVQAFLRRQAGDIYLAHESNLRTLFVSLYDECINVRLAVVQLLGRLVTRNPSLIIPEVRQLIMALLTEVRLSTDNAQRARANELIVACFRFCGFVVQPYIPMVYSAIMNIVSEGCSDEGLLTSCLLTFAELFSVGSLSMVHCLAEVLPFIISCVKEESSKFLRLATLRCFTRIIDATSFVIYPWFLYRDLFPITLAIIKNDPHLQIRLEAARLLATIGAVDPAMVNRLDVSAIMTRRKGSCHCNEADIFSAEHVLDEEDIWVDHKTDYITVEQYRPLKSHGKAAINPITGHIIDNPAIMRLRTDSHTRSLESDEHVISRAVFGILHAILSDTVLDMHHLTALQAFRMVLGQSPNLKNEPIVVQTISTILRNIKACSVTAQESMLREIIFIVGILKHNVNQHIYELFDTVDMLWKRPQLIRLILVLLEELSFIRDFNIADCGIRFISKILDIFVVLKSDRPLTPSEEALIIRASQSVIVLFNLFSSHIHLLVDLLCVGMCRSDFSVDLRICLLDTLSRLTVCTNLSRFAASILQPILTVLKEAIPDPAVAGGAVSVDVRAVAFKAFDVLHFVCAQFGVAILLHVPSITSVIHRTEFRSPLLDSTFSLLLRQVDIDILSFYRSICEWRRGECSNYGKHAKILEFYATPVTFDAAMADAPDPTSENGADFNDVVLMVNYLHTSANWNENDLRPLPAGTVGQRDIEVPGPEPHRSVMTPEHLHKLLSVNCAKSDDWQKWISDLSIKLLHFSPLGVLYSCYQLAMEYSCVARDLLKYSFLAYVTRLDALTEVAGTVDALRSVLENPNVPRNVLQVLLDLVEFWQSRSHDSGPGFSDHFLGSVADKCRADTQLLRYKEFEYLEHPHSAVKQLIAINHSLGYEETAVGILSVEIRRLNNISTTLIYTFLRRCCHLVFGNLPKSLPAGMEAKVIARKIRSVVGKCLFPDQHNTLCGTRDAMIPHTLISYGAIGGIFVEGRPIVSGPETSVLAVDFEAIGAYIAHLIRIIVKEKICLEHSEYLLFEEDIYRSIITEVCSYAYQPMKDTYGPRAEWFERVCQWDRALEGYTHQISQYCAHLRRTKDGKEKVSVEDVEVVMAKLADLVASKIRCLFALADHKAVIEEEAQMAELIREYLDQTEQDKPFLVEFRQKIACCMAWSCFEQRKTTEMESWLERLPADHIEGNLIRATALITTDRFDNIIQAHKLLTQMRYRVDSFIGLGAGSYAQMYHIYVTLQSIIELDMIVAYNLALKRNKLDIPDLSADASLDRSFQAQDIALITTNPPPDFDKLERRRLHAMWSRKVSMVRWDCDLWAQLLRVRRILFFHTDDQEVWIRFAILCLQNGRDQVSRTTLESFLNGQSQHRIDTLRLATRYVLLYRPSLTISHRGLRDRLSDADIPAPGEMSSRPSINELSINSATAPNQLIAGDTPLIRPAYMTPAPVPLVPTQLPPTDKPERTFGSKRDLFDDIIPPMKHTYPHVLYAYCKYLWISARNNPIEKLVAFTHLIRLCNDVGLHRDEPKLVCRLLIRLGSWYGELMAPLDPVACHIVSSQKPSEGYVLLPENLSAGCSQVWDALKSSLADATTTSMRSDCTVATGDYIELACGRTFERAAARLADDIILAYDEISKRGLEEYEQYKAAGISHGGFIALSWFRTAATLSEESAEVWRCISHTTYTLARNAFTHGALPRPEEARKPRVLSSEISCNPEALIHTRHGSLESMDSMLDEALREQEAEDARLRFEKVRTDYLIDAVVAHFKCIEAGRASESLPVTLRLMTLWFHYGANQDIETEIVNGLAAVPVNTWLDVIPQLIARLHSAQERVRHLVSQLLVLIGSKHPQALIYPLAVASKSVSIDRREETLNIINQLKRSNEALVVESLKVSAELQRVAILWPELAYTYIEAAGAALTGERKDDLQFYKAICQLQLMISRPPETQSETVFIQTFSVQLRSAWEHCRQYAVTNDIASLNLAFKTYSEIYNKIYNELPMLSTLSLLQTSPTLYNVANTTLCVPGSYHPQRPVVTIAKFYPKVYVMKSKQRPRKVGLVASDGEYYAFLLKGREDLRQDERVMQLLTLINNLLANDVYCAKRNFLCVKYPITPLSPNSGLLYWVPGCDTVLDLVKSYRAKGNIEINMEFNSLHQRLNVYDYTSASLLHRIDAFIYTRTVSSTADLARTLWANSSSAEDWLRKRMNFIRTTAVASMVGYILGLGDRHPDNLMIEKSSGNILHIDYGDCFEAAMQRAQLPEKVPFRLTTLLTRAFEVCGTEGSFRLSSEATMGLLRANKESVISVLETFIYDPLISMKILAKSEVESNDPLHPPGLEYVDPNDECVKQNPKALEVVQRVFDKLTGYDVKYINRPLTVQEQVRSLIHSATNVENLCLLYLGWCPYW</sequence>
<dbReference type="InterPro" id="IPR000403">
    <property type="entry name" value="PI3/4_kinase_cat_dom"/>
</dbReference>
<dbReference type="Gene3D" id="1.10.1070.11">
    <property type="entry name" value="Phosphatidylinositol 3-/4-kinase, catalytic domain"/>
    <property type="match status" value="1"/>
</dbReference>
<comment type="catalytic activity">
    <reaction evidence="9">
        <text>L-threonyl-[protein] + ATP = O-phospho-L-threonyl-[protein] + ADP + H(+)</text>
        <dbReference type="Rhea" id="RHEA:46608"/>
        <dbReference type="Rhea" id="RHEA-COMP:11060"/>
        <dbReference type="Rhea" id="RHEA-COMP:11605"/>
        <dbReference type="ChEBI" id="CHEBI:15378"/>
        <dbReference type="ChEBI" id="CHEBI:30013"/>
        <dbReference type="ChEBI" id="CHEBI:30616"/>
        <dbReference type="ChEBI" id="CHEBI:61977"/>
        <dbReference type="ChEBI" id="CHEBI:456216"/>
        <dbReference type="EC" id="2.7.11.1"/>
    </reaction>
</comment>
<keyword evidence="5" id="KW-0547">Nucleotide-binding</keyword>
<feature type="compositionally biased region" description="Polar residues" evidence="11">
    <location>
        <begin position="621"/>
        <end position="631"/>
    </location>
</feature>
<comment type="caution">
    <text evidence="15">The sequence shown here is derived from an EMBL/GenBank/DDBJ whole genome shotgun (WGS) entry which is preliminary data.</text>
</comment>
<dbReference type="EMBL" id="VDLU01000003">
    <property type="protein sequence ID" value="TNJ27409.1"/>
    <property type="molecule type" value="Genomic_DNA"/>
</dbReference>
<keyword evidence="7" id="KW-0378">Hydrolase</keyword>
<dbReference type="CDD" id="cd05169">
    <property type="entry name" value="PIKKc_TOR"/>
    <property type="match status" value="1"/>
</dbReference>
<evidence type="ECO:0000256" key="11">
    <source>
        <dbReference type="SAM" id="MobiDB-lite"/>
    </source>
</evidence>
<dbReference type="SMART" id="SM00146">
    <property type="entry name" value="PI3Kc"/>
    <property type="match status" value="1"/>
</dbReference>
<reference evidence="15 16" key="1">
    <citation type="submission" date="2019-05" db="EMBL/GenBank/DDBJ databases">
        <title>The compact genome of Giardia muris reveals important steps in the evolution of intestinal protozoan parasites.</title>
        <authorList>
            <person name="Xu F."/>
            <person name="Jimenez-Gonzalez A."/>
            <person name="Einarsson E."/>
            <person name="Astvaldsson A."/>
            <person name="Peirasmaki D."/>
            <person name="Eckmann L."/>
            <person name="Andersson J.O."/>
            <person name="Svard S.G."/>
            <person name="Jerlstrom-Hultqvist J."/>
        </authorList>
    </citation>
    <scope>NUCLEOTIDE SEQUENCE [LARGE SCALE GENOMIC DNA]</scope>
    <source>
        <strain evidence="15 16">Roberts-Thomson</strain>
    </source>
</reference>
<keyword evidence="3" id="KW-0808">Transferase</keyword>
<dbReference type="InterPro" id="IPR003152">
    <property type="entry name" value="FATC_dom"/>
</dbReference>
<dbReference type="InterPro" id="IPR014009">
    <property type="entry name" value="PIK_FAT"/>
</dbReference>
<evidence type="ECO:0000313" key="16">
    <source>
        <dbReference type="Proteomes" id="UP000315496"/>
    </source>
</evidence>
<evidence type="ECO:0000256" key="10">
    <source>
        <dbReference type="ARBA" id="ARBA00048679"/>
    </source>
</evidence>
<evidence type="ECO:0000256" key="4">
    <source>
        <dbReference type="ARBA" id="ARBA00022737"/>
    </source>
</evidence>
<name>A0A4Z1T4F0_GIAMU</name>
<evidence type="ECO:0000256" key="3">
    <source>
        <dbReference type="ARBA" id="ARBA00022679"/>
    </source>
</evidence>
<evidence type="ECO:0000313" key="15">
    <source>
        <dbReference type="EMBL" id="TNJ27409.1"/>
    </source>
</evidence>
<feature type="domain" description="FATC" evidence="14">
    <location>
        <begin position="3029"/>
        <end position="3061"/>
    </location>
</feature>
<dbReference type="GO" id="GO:0044877">
    <property type="term" value="F:protein-containing complex binding"/>
    <property type="evidence" value="ECO:0007669"/>
    <property type="project" value="InterPro"/>
</dbReference>
<dbReference type="InterPro" id="IPR050517">
    <property type="entry name" value="DDR_Repair_Kinase"/>
</dbReference>